<dbReference type="PANTHER" id="PTHR11122:SF13">
    <property type="entry name" value="GLUCOSE-6-PHOSPHATE 1-EPIMERASE"/>
    <property type="match status" value="1"/>
</dbReference>
<evidence type="ECO:0008006" key="3">
    <source>
        <dbReference type="Google" id="ProtNLM"/>
    </source>
</evidence>
<dbReference type="InterPro" id="IPR011013">
    <property type="entry name" value="Gal_mutarotase_sf_dom"/>
</dbReference>
<name>A0A0R2L5G1_9LACO</name>
<keyword evidence="2" id="KW-1185">Reference proteome</keyword>
<dbReference type="PANTHER" id="PTHR11122">
    <property type="entry name" value="APOSPORY-ASSOCIATED PROTEIN C-RELATED"/>
    <property type="match status" value="1"/>
</dbReference>
<dbReference type="Gene3D" id="2.70.98.10">
    <property type="match status" value="1"/>
</dbReference>
<dbReference type="GO" id="GO:0016853">
    <property type="term" value="F:isomerase activity"/>
    <property type="evidence" value="ECO:0007669"/>
    <property type="project" value="InterPro"/>
</dbReference>
<dbReference type="PATRIC" id="fig|348151.3.peg.901"/>
<dbReference type="AlphaFoldDB" id="A0A0R2L5G1"/>
<dbReference type="SUPFAM" id="SSF74650">
    <property type="entry name" value="Galactose mutarotase-like"/>
    <property type="match status" value="1"/>
</dbReference>
<proteinExistence type="predicted"/>
<dbReference type="STRING" id="348151.IV55_GL000876"/>
<dbReference type="GO" id="GO:0005975">
    <property type="term" value="P:carbohydrate metabolic process"/>
    <property type="evidence" value="ECO:0007669"/>
    <property type="project" value="InterPro"/>
</dbReference>
<gene>
    <name evidence="1" type="ORF">IV55_GL000876</name>
</gene>
<protein>
    <recommendedName>
        <fullName evidence="3">Galactose mutarotase</fullName>
    </recommendedName>
</protein>
<dbReference type="InterPro" id="IPR014718">
    <property type="entry name" value="GH-type_carb-bd"/>
</dbReference>
<sequence>MLLEDAVVINLKNEALNVVINEHGAELTSVKDVESHLEYMWQADPAFWNRHAPVLFPIVGRLHDDTYNYDGHEYHMTQHGFARDQDFQVAAQTDTSVTFTLTDNADTHKLYPFAFKLDIMFSLQGRHLSVEYRVTNPSSKAVYFAIGGHPGFNLPLGDKQGTFSDYTVAVSPAQIYPSLQLDGPFSDTEHPTTLNFEKPLALKHSLFANDAKILDLQQQPTTLTVTSDLNEHGIALTLQNADYVGIWSPSPKQAPFVCLEPWWGIADSVTADGQLQHKFGIHELHPQEMFNADYAIEFF</sequence>
<dbReference type="Pfam" id="PF01263">
    <property type="entry name" value="Aldose_epim"/>
    <property type="match status" value="1"/>
</dbReference>
<reference evidence="1 2" key="1">
    <citation type="journal article" date="2015" name="Genome Announc.">
        <title>Expanding the biotechnology potential of lactobacilli through comparative genomics of 213 strains and associated genera.</title>
        <authorList>
            <person name="Sun Z."/>
            <person name="Harris H.M."/>
            <person name="McCann A."/>
            <person name="Guo C."/>
            <person name="Argimon S."/>
            <person name="Zhang W."/>
            <person name="Yang X."/>
            <person name="Jeffery I.B."/>
            <person name="Cooney J.C."/>
            <person name="Kagawa T.F."/>
            <person name="Liu W."/>
            <person name="Song Y."/>
            <person name="Salvetti E."/>
            <person name="Wrobel A."/>
            <person name="Rasinkangas P."/>
            <person name="Parkhill J."/>
            <person name="Rea M.C."/>
            <person name="O'Sullivan O."/>
            <person name="Ritari J."/>
            <person name="Douillard F.P."/>
            <person name="Paul Ross R."/>
            <person name="Yang R."/>
            <person name="Briner A.E."/>
            <person name="Felis G.E."/>
            <person name="de Vos W.M."/>
            <person name="Barrangou R."/>
            <person name="Klaenhammer T.R."/>
            <person name="Caufield P.W."/>
            <person name="Cui Y."/>
            <person name="Zhang H."/>
            <person name="O'Toole P.W."/>
        </authorList>
    </citation>
    <scope>NUCLEOTIDE SEQUENCE [LARGE SCALE GENOMIC DNA]</scope>
    <source>
        <strain evidence="1 2">DSM 22696</strain>
    </source>
</reference>
<dbReference type="Proteomes" id="UP000051139">
    <property type="component" value="Unassembled WGS sequence"/>
</dbReference>
<dbReference type="InterPro" id="IPR037481">
    <property type="entry name" value="LacX"/>
</dbReference>
<organism evidence="1 2">
    <name type="scientific">Furfurilactobacillus siliginis</name>
    <dbReference type="NCBI Taxonomy" id="348151"/>
    <lineage>
        <taxon>Bacteria</taxon>
        <taxon>Bacillati</taxon>
        <taxon>Bacillota</taxon>
        <taxon>Bacilli</taxon>
        <taxon>Lactobacillales</taxon>
        <taxon>Lactobacillaceae</taxon>
        <taxon>Furfurilactobacillus</taxon>
    </lineage>
</organism>
<dbReference type="InterPro" id="IPR008183">
    <property type="entry name" value="Aldose_1/G6P_1-epimerase"/>
</dbReference>
<comment type="caution">
    <text evidence="1">The sequence shown here is derived from an EMBL/GenBank/DDBJ whole genome shotgun (WGS) entry which is preliminary data.</text>
</comment>
<dbReference type="EMBL" id="JQCB01000002">
    <property type="protein sequence ID" value="KRN97000.1"/>
    <property type="molecule type" value="Genomic_DNA"/>
</dbReference>
<evidence type="ECO:0000313" key="1">
    <source>
        <dbReference type="EMBL" id="KRN97000.1"/>
    </source>
</evidence>
<evidence type="ECO:0000313" key="2">
    <source>
        <dbReference type="Proteomes" id="UP000051139"/>
    </source>
</evidence>
<dbReference type="GO" id="GO:0030246">
    <property type="term" value="F:carbohydrate binding"/>
    <property type="evidence" value="ECO:0007669"/>
    <property type="project" value="InterPro"/>
</dbReference>
<accession>A0A0R2L5G1</accession>
<dbReference type="CDD" id="cd09024">
    <property type="entry name" value="Aldose_epim_lacX"/>
    <property type="match status" value="1"/>
</dbReference>